<evidence type="ECO:0000313" key="2">
    <source>
        <dbReference type="EMBL" id="RMT47368.1"/>
    </source>
</evidence>
<dbReference type="EMBL" id="RBTH01000146">
    <property type="protein sequence ID" value="RMT47368.1"/>
    <property type="molecule type" value="Genomic_DNA"/>
</dbReference>
<dbReference type="RefSeq" id="WP_162884796.1">
    <property type="nucleotide sequence ID" value="NZ_RBTH01000146.1"/>
</dbReference>
<dbReference type="AlphaFoldDB" id="A0A3M5LH45"/>
<feature type="non-terminal residue" evidence="2">
    <location>
        <position position="1"/>
    </location>
</feature>
<accession>A0A3M5LH45</accession>
<comment type="caution">
    <text evidence="2">The sequence shown here is derived from an EMBL/GenBank/DDBJ whole genome shotgun (WGS) entry which is preliminary data.</text>
</comment>
<name>A0A3M5LH45_PSESX</name>
<dbReference type="Gene3D" id="1.10.1200.10">
    <property type="entry name" value="ACP-like"/>
    <property type="match status" value="1"/>
</dbReference>
<protein>
    <submittedName>
        <fullName evidence="2">Amino acid adenylation</fullName>
    </submittedName>
</protein>
<sequence>ELGGHSLLAVSLMERMRQEGLEAEVKSLFKHPTLSEYAATTERMEIVL</sequence>
<dbReference type="InterPro" id="IPR009081">
    <property type="entry name" value="PP-bd_ACP"/>
</dbReference>
<evidence type="ECO:0000259" key="1">
    <source>
        <dbReference type="PROSITE" id="PS50075"/>
    </source>
</evidence>
<dbReference type="Pfam" id="PF00550">
    <property type="entry name" value="PP-binding"/>
    <property type="match status" value="1"/>
</dbReference>
<evidence type="ECO:0000313" key="3">
    <source>
        <dbReference type="Proteomes" id="UP000268096"/>
    </source>
</evidence>
<dbReference type="InterPro" id="IPR036736">
    <property type="entry name" value="ACP-like_sf"/>
</dbReference>
<organism evidence="2 3">
    <name type="scientific">Pseudomonas syringae pv. solidagae</name>
    <dbReference type="NCBI Taxonomy" id="264458"/>
    <lineage>
        <taxon>Bacteria</taxon>
        <taxon>Pseudomonadati</taxon>
        <taxon>Pseudomonadota</taxon>
        <taxon>Gammaproteobacteria</taxon>
        <taxon>Pseudomonadales</taxon>
        <taxon>Pseudomonadaceae</taxon>
        <taxon>Pseudomonas</taxon>
        <taxon>Pseudomonas syringae</taxon>
    </lineage>
</organism>
<proteinExistence type="predicted"/>
<gene>
    <name evidence="2" type="ORF">ALP48_02416</name>
</gene>
<reference evidence="2 3" key="1">
    <citation type="submission" date="2018-08" db="EMBL/GenBank/DDBJ databases">
        <title>Recombination of ecologically and evolutionarily significant loci maintains genetic cohesion in the Pseudomonas syringae species complex.</title>
        <authorList>
            <person name="Dillon M."/>
            <person name="Thakur S."/>
            <person name="Almeida R.N.D."/>
            <person name="Weir B.S."/>
            <person name="Guttman D.S."/>
        </authorList>
    </citation>
    <scope>NUCLEOTIDE SEQUENCE [LARGE SCALE GENOMIC DNA]</scope>
    <source>
        <strain evidence="2 3">ICMP 16926</strain>
    </source>
</reference>
<dbReference type="Proteomes" id="UP000268096">
    <property type="component" value="Unassembled WGS sequence"/>
</dbReference>
<feature type="domain" description="Carrier" evidence="1">
    <location>
        <begin position="1"/>
        <end position="45"/>
    </location>
</feature>
<dbReference type="SUPFAM" id="SSF47336">
    <property type="entry name" value="ACP-like"/>
    <property type="match status" value="1"/>
</dbReference>
<dbReference type="PROSITE" id="PS50075">
    <property type="entry name" value="CARRIER"/>
    <property type="match status" value="1"/>
</dbReference>